<organism evidence="2">
    <name type="scientific">marine metagenome</name>
    <dbReference type="NCBI Taxonomy" id="408172"/>
    <lineage>
        <taxon>unclassified sequences</taxon>
        <taxon>metagenomes</taxon>
        <taxon>ecological metagenomes</taxon>
    </lineage>
</organism>
<feature type="non-terminal residue" evidence="2">
    <location>
        <position position="208"/>
    </location>
</feature>
<evidence type="ECO:0000259" key="1">
    <source>
        <dbReference type="Pfam" id="PF01261"/>
    </source>
</evidence>
<dbReference type="SUPFAM" id="SSF51658">
    <property type="entry name" value="Xylose isomerase-like"/>
    <property type="match status" value="1"/>
</dbReference>
<dbReference type="InterPro" id="IPR050312">
    <property type="entry name" value="IolE/XylAMocC-like"/>
</dbReference>
<protein>
    <recommendedName>
        <fullName evidence="1">Xylose isomerase-like TIM barrel domain-containing protein</fullName>
    </recommendedName>
</protein>
<dbReference type="InterPro" id="IPR013022">
    <property type="entry name" value="Xyl_isomerase-like_TIM-brl"/>
</dbReference>
<feature type="domain" description="Xylose isomerase-like TIM barrel" evidence="1">
    <location>
        <begin position="10"/>
        <end position="208"/>
    </location>
</feature>
<dbReference type="EMBL" id="UINC01173319">
    <property type="protein sequence ID" value="SVD78854.1"/>
    <property type="molecule type" value="Genomic_DNA"/>
</dbReference>
<accession>A0A382Y6L0</accession>
<dbReference type="PANTHER" id="PTHR12110:SF21">
    <property type="entry name" value="XYLOSE ISOMERASE-LIKE TIM BARREL DOMAIN-CONTAINING PROTEIN"/>
    <property type="match status" value="1"/>
</dbReference>
<dbReference type="InterPro" id="IPR036237">
    <property type="entry name" value="Xyl_isomerase-like_sf"/>
</dbReference>
<reference evidence="2" key="1">
    <citation type="submission" date="2018-05" db="EMBL/GenBank/DDBJ databases">
        <authorList>
            <person name="Lanie J.A."/>
            <person name="Ng W.-L."/>
            <person name="Kazmierczak K.M."/>
            <person name="Andrzejewski T.M."/>
            <person name="Davidsen T.M."/>
            <person name="Wayne K.J."/>
            <person name="Tettelin H."/>
            <person name="Glass J.I."/>
            <person name="Rusch D."/>
            <person name="Podicherti R."/>
            <person name="Tsui H.-C.T."/>
            <person name="Winkler M.E."/>
        </authorList>
    </citation>
    <scope>NUCLEOTIDE SEQUENCE</scope>
</reference>
<dbReference type="PANTHER" id="PTHR12110">
    <property type="entry name" value="HYDROXYPYRUVATE ISOMERASE"/>
    <property type="match status" value="1"/>
</dbReference>
<dbReference type="Pfam" id="PF01261">
    <property type="entry name" value="AP_endonuc_2"/>
    <property type="match status" value="1"/>
</dbReference>
<proteinExistence type="predicted"/>
<dbReference type="Gene3D" id="3.20.20.150">
    <property type="entry name" value="Divalent-metal-dependent TIM barrel enzymes"/>
    <property type="match status" value="1"/>
</dbReference>
<evidence type="ECO:0000313" key="2">
    <source>
        <dbReference type="EMBL" id="SVD78854.1"/>
    </source>
</evidence>
<dbReference type="AlphaFoldDB" id="A0A382Y6L0"/>
<name>A0A382Y6L0_9ZZZZ</name>
<sequence>MPAHIPVELCTRVQRALEERRFELAAVSGTWNIIHPTEGAAGLARLRILAAACGDLGTNLITMCTGTRDPDYLWRLHPDNNTSEAWSETVWAMAAATAIAEDVGVTLVFEPEVNNVVNTAVKARRLLDEIASPHLQVVIDGANLFQAGQLARMRHVLEEAFDPLGDDIRMAHAKDLEKDGDAGHQAAGTGVLDYGYYMICLDRVGFEG</sequence>
<gene>
    <name evidence="2" type="ORF">METZ01_LOCUS431708</name>
</gene>